<name>A0A1R3IS00_9ROSI</name>
<accession>A0A1R3IS00</accession>
<protein>
    <submittedName>
        <fullName evidence="1">Uncharacterized protein</fullName>
    </submittedName>
</protein>
<organism evidence="1 2">
    <name type="scientific">Corchorus olitorius</name>
    <dbReference type="NCBI Taxonomy" id="93759"/>
    <lineage>
        <taxon>Eukaryota</taxon>
        <taxon>Viridiplantae</taxon>
        <taxon>Streptophyta</taxon>
        <taxon>Embryophyta</taxon>
        <taxon>Tracheophyta</taxon>
        <taxon>Spermatophyta</taxon>
        <taxon>Magnoliopsida</taxon>
        <taxon>eudicotyledons</taxon>
        <taxon>Gunneridae</taxon>
        <taxon>Pentapetalae</taxon>
        <taxon>rosids</taxon>
        <taxon>malvids</taxon>
        <taxon>Malvales</taxon>
        <taxon>Malvaceae</taxon>
        <taxon>Grewioideae</taxon>
        <taxon>Apeibeae</taxon>
        <taxon>Corchorus</taxon>
    </lineage>
</organism>
<sequence>MAAAACADATIADWIPVFLASPFGKDYNDALSCAKVCYQRCTNILASLKEPFKESLSCFEKSLSIAQQESISECSKKMEPNKKMGPATTSNFEVGGDQFEPPIDHIVQQPLFEIDGAFGFQSHDPVPPTISPLQPLEQLVHQPLEQLLDQQPVPLNQPEELSNGWRIIEWFDHLNDCDYAFARAIKPIMLISDDVGVDRSLIIRYRDSAKAFKEYNAMKEIEKKCSRGTSYIIKLEQPGIYKGISIKEGHEVFDLHVEDCTPLDEWLKQKYKKFNEQEDQSKETWWKFIRADLRRIFRGVIRGLWVLSSLDYSCLGLNGMGIFVCGSEQVQGKIKPCIEIDFVRSMKKHIKVDQELHGKWQDINDLRNNIYSVIVYPFEDHHDNMKVNAKMLTEYSLDFEMSCFFELVTTDSLNEENFDFLIDAPFFLTIQEHIGSGPYQDPEAPRYALNLLKHYNSKHYSKIRTKYLEEVEIEPILRSHFPDLYCCMFKMLVAPAPSKNWYMSILP</sequence>
<proteinExistence type="predicted"/>
<dbReference type="EMBL" id="AWUE01017722">
    <property type="protein sequence ID" value="OMO85363.1"/>
    <property type="molecule type" value="Genomic_DNA"/>
</dbReference>
<evidence type="ECO:0000313" key="2">
    <source>
        <dbReference type="Proteomes" id="UP000187203"/>
    </source>
</evidence>
<dbReference type="AlphaFoldDB" id="A0A1R3IS00"/>
<keyword evidence="2" id="KW-1185">Reference proteome</keyword>
<dbReference type="OrthoDB" id="10628631at2759"/>
<comment type="caution">
    <text evidence="1">The sequence shown here is derived from an EMBL/GenBank/DDBJ whole genome shotgun (WGS) entry which is preliminary data.</text>
</comment>
<reference evidence="2" key="1">
    <citation type="submission" date="2013-09" db="EMBL/GenBank/DDBJ databases">
        <title>Corchorus olitorius genome sequencing.</title>
        <authorList>
            <person name="Alam M."/>
            <person name="Haque M.S."/>
            <person name="Islam M.S."/>
            <person name="Emdad E.M."/>
            <person name="Islam M.M."/>
            <person name="Ahmed B."/>
            <person name="Halim A."/>
            <person name="Hossen Q.M.M."/>
            <person name="Hossain M.Z."/>
            <person name="Ahmed R."/>
            <person name="Khan M.M."/>
            <person name="Islam R."/>
            <person name="Rashid M.M."/>
            <person name="Khan S.A."/>
            <person name="Rahman M.S."/>
            <person name="Alam M."/>
            <person name="Yahiya A.S."/>
            <person name="Khan M.S."/>
            <person name="Azam M.S."/>
            <person name="Haque T."/>
            <person name="Lashkar M.Z.H."/>
            <person name="Akhand A.I."/>
            <person name="Morshed G."/>
            <person name="Roy S."/>
            <person name="Uddin K.S."/>
            <person name="Rabeya T."/>
            <person name="Hossain A.S."/>
            <person name="Chowdhury A."/>
            <person name="Snigdha A.R."/>
            <person name="Mortoza M.S."/>
            <person name="Matin S.A."/>
            <person name="Hoque S.M.E."/>
            <person name="Islam M.K."/>
            <person name="Roy D.K."/>
            <person name="Haider R."/>
            <person name="Moosa M.M."/>
            <person name="Elias S.M."/>
            <person name="Hasan A.M."/>
            <person name="Jahan S."/>
            <person name="Shafiuddin M."/>
            <person name="Mahmood N."/>
            <person name="Shommy N.S."/>
        </authorList>
    </citation>
    <scope>NUCLEOTIDE SEQUENCE [LARGE SCALE GENOMIC DNA]</scope>
    <source>
        <strain evidence="2">cv. O-4</strain>
    </source>
</reference>
<dbReference type="Proteomes" id="UP000187203">
    <property type="component" value="Unassembled WGS sequence"/>
</dbReference>
<evidence type="ECO:0000313" key="1">
    <source>
        <dbReference type="EMBL" id="OMO85363.1"/>
    </source>
</evidence>
<gene>
    <name evidence="1" type="ORF">COLO4_21657</name>
</gene>